<organism evidence="2 3">
    <name type="scientific">Dactylosporangium cerinum</name>
    <dbReference type="NCBI Taxonomy" id="1434730"/>
    <lineage>
        <taxon>Bacteria</taxon>
        <taxon>Bacillati</taxon>
        <taxon>Actinomycetota</taxon>
        <taxon>Actinomycetes</taxon>
        <taxon>Micromonosporales</taxon>
        <taxon>Micromonosporaceae</taxon>
        <taxon>Dactylosporangium</taxon>
    </lineage>
</organism>
<accession>A0ABV9WJU3</accession>
<feature type="compositionally biased region" description="Gly residues" evidence="1">
    <location>
        <begin position="1"/>
        <end position="11"/>
    </location>
</feature>
<dbReference type="EMBL" id="JBHSIU010000131">
    <property type="protein sequence ID" value="MFC5008375.1"/>
    <property type="molecule type" value="Genomic_DNA"/>
</dbReference>
<name>A0ABV9WJU3_9ACTN</name>
<feature type="region of interest" description="Disordered" evidence="1">
    <location>
        <begin position="1"/>
        <end position="29"/>
    </location>
</feature>
<evidence type="ECO:0000256" key="1">
    <source>
        <dbReference type="SAM" id="MobiDB-lite"/>
    </source>
</evidence>
<reference evidence="3" key="1">
    <citation type="journal article" date="2019" name="Int. J. Syst. Evol. Microbiol.">
        <title>The Global Catalogue of Microorganisms (GCM) 10K type strain sequencing project: providing services to taxonomists for standard genome sequencing and annotation.</title>
        <authorList>
            <consortium name="The Broad Institute Genomics Platform"/>
            <consortium name="The Broad Institute Genome Sequencing Center for Infectious Disease"/>
            <person name="Wu L."/>
            <person name="Ma J."/>
        </authorList>
    </citation>
    <scope>NUCLEOTIDE SEQUENCE [LARGE SCALE GENOMIC DNA]</scope>
    <source>
        <strain evidence="3">CGMCC 4.7152</strain>
    </source>
</reference>
<sequence>MGGQQPLGGGHRVAAQQVQDREVPLSMSRTHDCWSRPMVSSPNGVPVNRNE</sequence>
<dbReference type="Proteomes" id="UP001595912">
    <property type="component" value="Unassembled WGS sequence"/>
</dbReference>
<proteinExistence type="predicted"/>
<keyword evidence="3" id="KW-1185">Reference proteome</keyword>
<feature type="compositionally biased region" description="Basic and acidic residues" evidence="1">
    <location>
        <begin position="19"/>
        <end position="29"/>
    </location>
</feature>
<gene>
    <name evidence="2" type="ORF">ACFPIJ_62520</name>
</gene>
<comment type="caution">
    <text evidence="2">The sequence shown here is derived from an EMBL/GenBank/DDBJ whole genome shotgun (WGS) entry which is preliminary data.</text>
</comment>
<protein>
    <submittedName>
        <fullName evidence="2">Uncharacterized protein</fullName>
    </submittedName>
</protein>
<dbReference type="RefSeq" id="WP_380129073.1">
    <property type="nucleotide sequence ID" value="NZ_JBHSIU010000131.1"/>
</dbReference>
<evidence type="ECO:0000313" key="2">
    <source>
        <dbReference type="EMBL" id="MFC5008375.1"/>
    </source>
</evidence>
<evidence type="ECO:0000313" key="3">
    <source>
        <dbReference type="Proteomes" id="UP001595912"/>
    </source>
</evidence>